<dbReference type="GO" id="GO:0046488">
    <property type="term" value="P:phosphatidylinositol metabolic process"/>
    <property type="evidence" value="ECO:0007669"/>
    <property type="project" value="UniProtKB-UniRule"/>
</dbReference>
<dbReference type="Pfam" id="PF01504">
    <property type="entry name" value="PIP5K"/>
    <property type="match status" value="1"/>
</dbReference>
<dbReference type="Pfam" id="PF00520">
    <property type="entry name" value="Ion_trans"/>
    <property type="match status" value="1"/>
</dbReference>
<dbReference type="SMART" id="SM00330">
    <property type="entry name" value="PIPKc"/>
    <property type="match status" value="1"/>
</dbReference>
<dbReference type="Gene3D" id="3.30.800.10">
    <property type="entry name" value="Phosphatidylinositol Phosphate Kinase II Beta"/>
    <property type="match status" value="1"/>
</dbReference>
<dbReference type="InterPro" id="IPR018490">
    <property type="entry name" value="cNMP-bd_dom_sf"/>
</dbReference>
<keyword evidence="10" id="KW-0418">Kinase</keyword>
<dbReference type="InterPro" id="IPR005821">
    <property type="entry name" value="Ion_trans_dom"/>
</dbReference>
<evidence type="ECO:0000256" key="3">
    <source>
        <dbReference type="ARBA" id="ARBA00022692"/>
    </source>
</evidence>
<evidence type="ECO:0000256" key="1">
    <source>
        <dbReference type="ARBA" id="ARBA00004141"/>
    </source>
</evidence>
<evidence type="ECO:0008006" key="17">
    <source>
        <dbReference type="Google" id="ProtNLM"/>
    </source>
</evidence>
<dbReference type="Gene3D" id="1.10.287.630">
    <property type="entry name" value="Helix hairpin bin"/>
    <property type="match status" value="1"/>
</dbReference>
<dbReference type="EMBL" id="QUSY01000287">
    <property type="protein sequence ID" value="RHY30661.1"/>
    <property type="molecule type" value="Genomic_DNA"/>
</dbReference>
<dbReference type="SMART" id="SM00233">
    <property type="entry name" value="PH"/>
    <property type="match status" value="1"/>
</dbReference>
<evidence type="ECO:0000256" key="8">
    <source>
        <dbReference type="ARBA" id="ARBA00023136"/>
    </source>
</evidence>
<dbReference type="InterPro" id="IPR027483">
    <property type="entry name" value="PInositol-4-P-4/5-kinase_C_sf"/>
</dbReference>
<feature type="region of interest" description="Disordered" evidence="11">
    <location>
        <begin position="274"/>
        <end position="335"/>
    </location>
</feature>
<evidence type="ECO:0000256" key="10">
    <source>
        <dbReference type="PROSITE-ProRule" id="PRU00781"/>
    </source>
</evidence>
<feature type="compositionally biased region" description="Polar residues" evidence="11">
    <location>
        <begin position="770"/>
        <end position="779"/>
    </location>
</feature>
<proteinExistence type="predicted"/>
<keyword evidence="16" id="KW-1185">Reference proteome</keyword>
<dbReference type="PRINTS" id="PR01463">
    <property type="entry name" value="EAGCHANLFMLY"/>
</dbReference>
<evidence type="ECO:0000259" key="14">
    <source>
        <dbReference type="PROSITE" id="PS51455"/>
    </source>
</evidence>
<evidence type="ECO:0000256" key="11">
    <source>
        <dbReference type="SAM" id="MobiDB-lite"/>
    </source>
</evidence>
<dbReference type="InterPro" id="IPR000595">
    <property type="entry name" value="cNMP-bd_dom"/>
</dbReference>
<keyword evidence="7" id="KW-0406">Ion transport</keyword>
<dbReference type="SUPFAM" id="SSF81324">
    <property type="entry name" value="Voltage-gated potassium channels"/>
    <property type="match status" value="1"/>
</dbReference>
<keyword evidence="6" id="KW-1133">Transmembrane helix</keyword>
<dbReference type="VEuPathDB" id="FungiDB:H310_02033"/>
<dbReference type="GO" id="GO:0000285">
    <property type="term" value="F:1-phosphatidylinositol-3-phosphate 5-kinase activity"/>
    <property type="evidence" value="ECO:0007669"/>
    <property type="project" value="InterPro"/>
</dbReference>
<protein>
    <recommendedName>
        <fullName evidence="17">Cyclic nucleotide-binding domain-containing protein</fullName>
    </recommendedName>
</protein>
<feature type="compositionally biased region" description="Polar residues" evidence="11">
    <location>
        <begin position="314"/>
        <end position="323"/>
    </location>
</feature>
<comment type="subcellular location">
    <subcellularLocation>
        <location evidence="1">Membrane</location>
        <topology evidence="1">Multi-pass membrane protein</topology>
    </subcellularLocation>
</comment>
<evidence type="ECO:0000256" key="6">
    <source>
        <dbReference type="ARBA" id="ARBA00022989"/>
    </source>
</evidence>
<evidence type="ECO:0000256" key="7">
    <source>
        <dbReference type="ARBA" id="ARBA00023065"/>
    </source>
</evidence>
<dbReference type="VEuPathDB" id="FungiDB:H310_02031"/>
<evidence type="ECO:0000256" key="4">
    <source>
        <dbReference type="ARBA" id="ARBA00022741"/>
    </source>
</evidence>
<name>A0A418AYK3_9STRA</name>
<dbReference type="InterPro" id="IPR027484">
    <property type="entry name" value="PInositol-4-P-5-kinase_N"/>
</dbReference>
<feature type="domain" description="Cyclic nucleotide-binding" evidence="13">
    <location>
        <begin position="1233"/>
        <end position="1314"/>
    </location>
</feature>
<dbReference type="SUPFAM" id="SSF56104">
    <property type="entry name" value="SAICAR synthase-like"/>
    <property type="match status" value="1"/>
</dbReference>
<dbReference type="SUPFAM" id="SSF50729">
    <property type="entry name" value="PH domain-like"/>
    <property type="match status" value="1"/>
</dbReference>
<dbReference type="GO" id="GO:0005524">
    <property type="term" value="F:ATP binding"/>
    <property type="evidence" value="ECO:0007669"/>
    <property type="project" value="UniProtKB-UniRule"/>
</dbReference>
<dbReference type="InterPro" id="IPR002498">
    <property type="entry name" value="PInositol-4-P-4/5-kinase_core"/>
</dbReference>
<dbReference type="Gene3D" id="2.60.120.10">
    <property type="entry name" value="Jelly Rolls"/>
    <property type="match status" value="1"/>
</dbReference>
<evidence type="ECO:0000313" key="16">
    <source>
        <dbReference type="Proteomes" id="UP000285060"/>
    </source>
</evidence>
<keyword evidence="8" id="KW-0472">Membrane</keyword>
<sequence>MYNLKFHSDEIAMVLAVACPCLLTVVMPQEGWLGKYGSFTHNWKLRYFLLRRDTNTLVYLQDTSSLLQLGQFAFELVNGARRWRLNAPTEAIKMHWVNAIHDIMFQRQPPYSLECASMCRTRPDYHSACILPHLAALESTFEDASAMVLTIFDDLLNQPADVTNLATTATVQSLLNQTSPVAPSAELVAFREQVAASLSQLHKDIVAPLKANPTKLTLLGVNRAKEDLYIGCTTLVDSIKSFQRPSSNSVVKRRSGEATRRLSIPEAWLLDTPPSAGSITVPAPPENLVDIKPPPPLPITKSSSVAKPNPGDMPSTTRKSNAASHPAKDEPVRQPCGRANAKALLRRVFHRAEHLDRGVGGLVVWADEHDIGSLIAYSLVSPMYVDLLQQTCGAISVLHEHEGKMTLRTPQIYREIKNPSCHHFKCHVVLDKTSATIAHTNTWSTSSDQTEANASTQDRAPDGLPTISGGDGGDGGSSGATTVTVYFATQFHCLRQVIEPGNLGFLNAIAKSAPWETSGGKSGAFFSLFVLKGVAATEFNMFVHFAPTYFKYIAEVAEKKVSSCLAKIVGAFKIKLHGHTKPMFVFVMECSIFGFPFTQLYDLKGVRRNRSVEKDRPVVYKKVLPDENFVDRVPVHVRPHDLRRFLDALTKDVSMLSSNGVIDYSLLLAFDDTTLSIRAALIDYVHQFDFIKRVESGAKKMYQSPTVLPPIPYKDRFLEAMSLNFNSRHVLDDALHHSTSSFDMHDDDINDHGKITVKVKRSRSDIAVRNNDQASQTEQGDNHPTAATDASRPRSVSDTSHSAANPIALTQATQMAKHDPSVDDVASPQEGLVTKSSTRHPLHDSNKIVPVRERLLRNSAGAAAIDEANEMRMRKNKAFFQSKRIPKAGDRAVKKAYKRQAYLHPNSQFRAGWDLFMIVLLVYTALLTIAFVDTVSLDGLFIVDRTVDLSFLVDMMFNFMTPFIDKENNQLIDDSWQIALQYITGWFVLDFVSIIPFDVISMSYKGDSNTPEVSAKKDLTSHLKIIRIIRLFRLIKLVRVFRASRIYSRWEAILGYVRRRGSRTSCLKATTVMADVGPDEMSWMDAYDVDEGSSLEKYVVSLYWSVMTIGTVGYGDVQPKTDFERCICIGCMLCGGGTYAYSKWRDFAISGPDHLNVYMNKEKVPRDMKIKLREYFLHSRDLLQHKYFSHVIATLSPGLRGLISVYTNGEWANNIYFFNGGPYDEHVRFVTAITQQLKAELYPPNENIVDLGDPTDKMYIISKGIVARLGRVMGKGRFFGEDVILSHGIRKYTVRTLTYVDAYSLSRTDLEGVLANGMFPFKTKKIRVAATFLALKRLLQSLMLELRLLRRDPVGNGFTKLHETMWMRRNLLGDPLVTHNQVQSQLQLAMERLTTAVKHCDDSIEDAEHAKLAAANSTDGSLYDTSLAA</sequence>
<comment type="caution">
    <text evidence="15">The sequence shown here is derived from an EMBL/GenBank/DDBJ whole genome shotgun (WGS) entry which is preliminary data.</text>
</comment>
<evidence type="ECO:0000256" key="2">
    <source>
        <dbReference type="ARBA" id="ARBA00022448"/>
    </source>
</evidence>
<dbReference type="Gene3D" id="1.10.287.70">
    <property type="match status" value="1"/>
</dbReference>
<dbReference type="Gene3D" id="3.30.810.10">
    <property type="entry name" value="2-Layer Sandwich"/>
    <property type="match status" value="1"/>
</dbReference>
<keyword evidence="3" id="KW-0812">Transmembrane</keyword>
<feature type="region of interest" description="Disordered" evidence="11">
    <location>
        <begin position="760"/>
        <end position="801"/>
    </location>
</feature>
<reference evidence="15 16" key="1">
    <citation type="submission" date="2018-08" db="EMBL/GenBank/DDBJ databases">
        <title>Aphanomyces genome sequencing and annotation.</title>
        <authorList>
            <person name="Minardi D."/>
            <person name="Oidtmann B."/>
            <person name="Van Der Giezen M."/>
            <person name="Studholme D.J."/>
        </authorList>
    </citation>
    <scope>NUCLEOTIDE SEQUENCE [LARGE SCALE GENOMIC DNA]</scope>
    <source>
        <strain evidence="15 16">NJM0002</strain>
    </source>
</reference>
<organism evidence="15 16">
    <name type="scientific">Aphanomyces invadans</name>
    <dbReference type="NCBI Taxonomy" id="157072"/>
    <lineage>
        <taxon>Eukaryota</taxon>
        <taxon>Sar</taxon>
        <taxon>Stramenopiles</taxon>
        <taxon>Oomycota</taxon>
        <taxon>Saprolegniomycetes</taxon>
        <taxon>Saprolegniales</taxon>
        <taxon>Verrucalvaceae</taxon>
        <taxon>Aphanomyces</taxon>
    </lineage>
</organism>
<dbReference type="Proteomes" id="UP000285060">
    <property type="component" value="Unassembled WGS sequence"/>
</dbReference>
<dbReference type="PROSITE" id="PS50003">
    <property type="entry name" value="PH_DOMAIN"/>
    <property type="match status" value="1"/>
</dbReference>
<keyword evidence="2" id="KW-0813">Transport</keyword>
<evidence type="ECO:0000256" key="5">
    <source>
        <dbReference type="ARBA" id="ARBA00022840"/>
    </source>
</evidence>
<dbReference type="Gene3D" id="2.30.29.30">
    <property type="entry name" value="Pleckstrin-homology domain (PH domain)/Phosphotyrosine-binding domain (PTB)"/>
    <property type="match status" value="1"/>
</dbReference>
<feature type="domain" description="PH" evidence="12">
    <location>
        <begin position="26"/>
        <end position="105"/>
    </location>
</feature>
<evidence type="ECO:0000259" key="13">
    <source>
        <dbReference type="PROSITE" id="PS50042"/>
    </source>
</evidence>
<keyword evidence="10" id="KW-0808">Transferase</keyword>
<dbReference type="SUPFAM" id="SSF51206">
    <property type="entry name" value="cAMP-binding domain-like"/>
    <property type="match status" value="1"/>
</dbReference>
<dbReference type="PROSITE" id="PS51455">
    <property type="entry name" value="PIPK"/>
    <property type="match status" value="1"/>
</dbReference>
<dbReference type="Pfam" id="PF00027">
    <property type="entry name" value="cNMP_binding"/>
    <property type="match status" value="1"/>
</dbReference>
<dbReference type="InterPro" id="IPR003938">
    <property type="entry name" value="K_chnl_volt-dep_EAG/ELK/ERG"/>
</dbReference>
<feature type="region of interest" description="Disordered" evidence="11">
    <location>
        <begin position="442"/>
        <end position="476"/>
    </location>
</feature>
<feature type="domain" description="PIPK" evidence="14">
    <location>
        <begin position="420"/>
        <end position="725"/>
    </location>
</feature>
<dbReference type="CDD" id="cd17300">
    <property type="entry name" value="PIPKc_PIKfyve"/>
    <property type="match status" value="1"/>
</dbReference>
<accession>A0A418AYK3</accession>
<dbReference type="InterPro" id="IPR014710">
    <property type="entry name" value="RmlC-like_jellyroll"/>
</dbReference>
<dbReference type="PANTHER" id="PTHR45748">
    <property type="entry name" value="1-PHOSPHATIDYLINOSITOL 3-PHOSPHATE 5-KINASE-RELATED"/>
    <property type="match status" value="1"/>
</dbReference>
<dbReference type="InterPro" id="IPR001849">
    <property type="entry name" value="PH_domain"/>
</dbReference>
<feature type="compositionally biased region" description="Polar residues" evidence="11">
    <location>
        <begin position="442"/>
        <end position="458"/>
    </location>
</feature>
<dbReference type="PROSITE" id="PS50042">
    <property type="entry name" value="CNMP_BINDING_3"/>
    <property type="match status" value="1"/>
</dbReference>
<dbReference type="InterPro" id="IPR011993">
    <property type="entry name" value="PH-like_dom_sf"/>
</dbReference>
<evidence type="ECO:0000256" key="9">
    <source>
        <dbReference type="ARBA" id="ARBA00023303"/>
    </source>
</evidence>
<keyword evidence="4 10" id="KW-0547">Nucleotide-binding</keyword>
<dbReference type="CDD" id="cd00038">
    <property type="entry name" value="CAP_ED"/>
    <property type="match status" value="1"/>
</dbReference>
<dbReference type="GO" id="GO:0005249">
    <property type="term" value="F:voltage-gated potassium channel activity"/>
    <property type="evidence" value="ECO:0007669"/>
    <property type="project" value="InterPro"/>
</dbReference>
<feature type="region of interest" description="Disordered" evidence="11">
    <location>
        <begin position="813"/>
        <end position="847"/>
    </location>
</feature>
<keyword evidence="9" id="KW-0407">Ion channel</keyword>
<dbReference type="GO" id="GO:0016020">
    <property type="term" value="C:membrane"/>
    <property type="evidence" value="ECO:0007669"/>
    <property type="project" value="UniProtKB-SubCell"/>
</dbReference>
<evidence type="ECO:0000259" key="12">
    <source>
        <dbReference type="PROSITE" id="PS50003"/>
    </source>
</evidence>
<dbReference type="InterPro" id="IPR044769">
    <property type="entry name" value="PIKfyve_PIPKc"/>
</dbReference>
<keyword evidence="5 10" id="KW-0067">ATP-binding</keyword>
<gene>
    <name evidence="15" type="ORF">DYB32_004146</name>
</gene>
<evidence type="ECO:0000313" key="15">
    <source>
        <dbReference type="EMBL" id="RHY30661.1"/>
    </source>
</evidence>